<feature type="compositionally biased region" description="Polar residues" evidence="2">
    <location>
        <begin position="156"/>
        <end position="168"/>
    </location>
</feature>
<dbReference type="OrthoDB" id="5877826at2759"/>
<reference evidence="3" key="1">
    <citation type="submission" date="2022-11" db="EMBL/GenBank/DDBJ databases">
        <authorList>
            <person name="Kikuchi T."/>
        </authorList>
    </citation>
    <scope>NUCLEOTIDE SEQUENCE</scope>
    <source>
        <strain evidence="3">PS1010</strain>
    </source>
</reference>
<keyword evidence="1" id="KW-0175">Coiled coil</keyword>
<gene>
    <name evidence="3" type="ORF">CAMP_LOCUS19154</name>
</gene>
<dbReference type="EMBL" id="CANHGI010000006">
    <property type="protein sequence ID" value="CAI5456517.1"/>
    <property type="molecule type" value="Genomic_DNA"/>
</dbReference>
<proteinExistence type="predicted"/>
<feature type="region of interest" description="Disordered" evidence="2">
    <location>
        <begin position="1"/>
        <end position="218"/>
    </location>
</feature>
<name>A0A9P1J4F1_9PELO</name>
<evidence type="ECO:0000313" key="4">
    <source>
        <dbReference type="Proteomes" id="UP001152747"/>
    </source>
</evidence>
<dbReference type="AlphaFoldDB" id="A0A9P1J4F1"/>
<feature type="coiled-coil region" evidence="1">
    <location>
        <begin position="366"/>
        <end position="393"/>
    </location>
</feature>
<feature type="compositionally biased region" description="Acidic residues" evidence="2">
    <location>
        <begin position="188"/>
        <end position="218"/>
    </location>
</feature>
<evidence type="ECO:0000256" key="2">
    <source>
        <dbReference type="SAM" id="MobiDB-lite"/>
    </source>
</evidence>
<accession>A0A9P1J4F1</accession>
<protein>
    <submittedName>
        <fullName evidence="3">Uncharacterized protein</fullName>
    </submittedName>
</protein>
<feature type="compositionally biased region" description="Polar residues" evidence="2">
    <location>
        <begin position="132"/>
        <end position="141"/>
    </location>
</feature>
<evidence type="ECO:0000313" key="3">
    <source>
        <dbReference type="EMBL" id="CAI5456517.1"/>
    </source>
</evidence>
<sequence>MINVNFKFQNVKEEDESGEDSDESEEVDTDGDSDDEGESDDSEDIESDDEDEKEEQEESNDESENEENETDDENESDDSSIEILENDEDPEDDEEEEDDLEEDSDDEENEEEQEEEEGDSRVARSRRVPPASNDQVPTTSTNRKRKRSPSIEIVEEQSTPRVHQSTSDAPKRARGLANEDDGSAKSDADEDGEEAEEISDNSDESDDSNDEEDEEDEDLIDENYIRRFLNHAIQRNPQVYGNIPNVSDFINYTMNYIRSNQELLNDLTNSDQRLFTWYNNEFLIGSQNWMEFTNNPDSFEDLHRNQFEHSIEDDGTFVSVPLDPMPVLFPSAIQARLIERSREQHDWIVDHREAQYLMVLQRGREIERRGEEVRNLMRRNAELLEEINESRRQ</sequence>
<organism evidence="3 4">
    <name type="scientific">Caenorhabditis angaria</name>
    <dbReference type="NCBI Taxonomy" id="860376"/>
    <lineage>
        <taxon>Eukaryota</taxon>
        <taxon>Metazoa</taxon>
        <taxon>Ecdysozoa</taxon>
        <taxon>Nematoda</taxon>
        <taxon>Chromadorea</taxon>
        <taxon>Rhabditida</taxon>
        <taxon>Rhabditina</taxon>
        <taxon>Rhabditomorpha</taxon>
        <taxon>Rhabditoidea</taxon>
        <taxon>Rhabditidae</taxon>
        <taxon>Peloderinae</taxon>
        <taxon>Caenorhabditis</taxon>
    </lineage>
</organism>
<dbReference type="Proteomes" id="UP001152747">
    <property type="component" value="Unassembled WGS sequence"/>
</dbReference>
<comment type="caution">
    <text evidence="3">The sequence shown here is derived from an EMBL/GenBank/DDBJ whole genome shotgun (WGS) entry which is preliminary data.</text>
</comment>
<keyword evidence="4" id="KW-1185">Reference proteome</keyword>
<feature type="compositionally biased region" description="Acidic residues" evidence="2">
    <location>
        <begin position="13"/>
        <end position="118"/>
    </location>
</feature>
<evidence type="ECO:0000256" key="1">
    <source>
        <dbReference type="SAM" id="Coils"/>
    </source>
</evidence>